<reference evidence="1 2" key="1">
    <citation type="submission" date="2018-03" db="EMBL/GenBank/DDBJ databases">
        <title>Genome sequencing of Phreatobacter sp.</title>
        <authorList>
            <person name="Kim S.-J."/>
            <person name="Heo J."/>
            <person name="Kwon S.-W."/>
        </authorList>
    </citation>
    <scope>NUCLEOTIDE SEQUENCE [LARGE SCALE GENOMIC DNA]</scope>
    <source>
        <strain evidence="1 2">S-12</strain>
    </source>
</reference>
<dbReference type="EMBL" id="CP027668">
    <property type="protein sequence ID" value="AVO44500.1"/>
    <property type="molecule type" value="Genomic_DNA"/>
</dbReference>
<organism evidence="1 2">
    <name type="scientific">Phreatobacter cathodiphilus</name>
    <dbReference type="NCBI Taxonomy" id="1868589"/>
    <lineage>
        <taxon>Bacteria</taxon>
        <taxon>Pseudomonadati</taxon>
        <taxon>Pseudomonadota</taxon>
        <taxon>Alphaproteobacteria</taxon>
        <taxon>Hyphomicrobiales</taxon>
        <taxon>Phreatobacteraceae</taxon>
        <taxon>Phreatobacter</taxon>
    </lineage>
</organism>
<sequence length="111" mass="11911">MFNLKTMALAGAAVAGLSLYATTDAEARGFRGGGGGGFHRGGGMHFGGGRHFGGRHLGFHRHGHGHRHRVWRHGVWVGGLGVATVGASCYRYRLVDTPYGLQRRLVNVCAW</sequence>
<name>A0A2S0N8K5_9HYPH</name>
<accession>A0A2S0N8K5</accession>
<dbReference type="AlphaFoldDB" id="A0A2S0N8K5"/>
<evidence type="ECO:0000313" key="2">
    <source>
        <dbReference type="Proteomes" id="UP000237889"/>
    </source>
</evidence>
<gene>
    <name evidence="1" type="ORF">C6569_05160</name>
</gene>
<evidence type="ECO:0000313" key="1">
    <source>
        <dbReference type="EMBL" id="AVO44500.1"/>
    </source>
</evidence>
<dbReference type="RefSeq" id="WP_106747830.1">
    <property type="nucleotide sequence ID" value="NZ_CP027668.1"/>
</dbReference>
<protein>
    <submittedName>
        <fullName evidence="1">Sulfur globule protein</fullName>
    </submittedName>
</protein>
<proteinExistence type="predicted"/>
<dbReference type="Proteomes" id="UP000237889">
    <property type="component" value="Chromosome"/>
</dbReference>
<dbReference type="KEGG" id="phr:C6569_05160"/>
<keyword evidence="2" id="KW-1185">Reference proteome</keyword>